<protein>
    <submittedName>
        <fullName evidence="1">Uncharacterized protein</fullName>
    </submittedName>
</protein>
<name>A0A0F9A0U6_9ZZZZ</name>
<dbReference type="AlphaFoldDB" id="A0A0F9A0U6"/>
<gene>
    <name evidence="1" type="ORF">LCGC14_2970250</name>
</gene>
<dbReference type="EMBL" id="LAZR01060368">
    <property type="protein sequence ID" value="KKK65821.1"/>
    <property type="molecule type" value="Genomic_DNA"/>
</dbReference>
<proteinExistence type="predicted"/>
<reference evidence="1" key="1">
    <citation type="journal article" date="2015" name="Nature">
        <title>Complex archaea that bridge the gap between prokaryotes and eukaryotes.</title>
        <authorList>
            <person name="Spang A."/>
            <person name="Saw J.H."/>
            <person name="Jorgensen S.L."/>
            <person name="Zaremba-Niedzwiedzka K."/>
            <person name="Martijn J."/>
            <person name="Lind A.E."/>
            <person name="van Eijk R."/>
            <person name="Schleper C."/>
            <person name="Guy L."/>
            <person name="Ettema T.J."/>
        </authorList>
    </citation>
    <scope>NUCLEOTIDE SEQUENCE</scope>
</reference>
<accession>A0A0F9A0U6</accession>
<sequence length="23" mass="2474">AQALGATPLVAWKDKGIQYKDIS</sequence>
<organism evidence="1">
    <name type="scientific">marine sediment metagenome</name>
    <dbReference type="NCBI Taxonomy" id="412755"/>
    <lineage>
        <taxon>unclassified sequences</taxon>
        <taxon>metagenomes</taxon>
        <taxon>ecological metagenomes</taxon>
    </lineage>
</organism>
<feature type="non-terminal residue" evidence="1">
    <location>
        <position position="1"/>
    </location>
</feature>
<evidence type="ECO:0000313" key="1">
    <source>
        <dbReference type="EMBL" id="KKK65821.1"/>
    </source>
</evidence>
<comment type="caution">
    <text evidence="1">The sequence shown here is derived from an EMBL/GenBank/DDBJ whole genome shotgun (WGS) entry which is preliminary data.</text>
</comment>